<evidence type="ECO:0000256" key="1">
    <source>
        <dbReference type="ARBA" id="ARBA00004123"/>
    </source>
</evidence>
<dbReference type="PANTHER" id="PTHR47287:SF17">
    <property type="entry name" value="C2H2 AND C2HC ZINC FINGERS SUPERFAMILY PROTEIN"/>
    <property type="match status" value="1"/>
</dbReference>
<dbReference type="PANTHER" id="PTHR47287">
    <property type="entry name" value="C2H2 AND C2HC ZINC FINGERS SUPERFAMILY PROTEIN"/>
    <property type="match status" value="1"/>
</dbReference>
<gene>
    <name evidence="9" type="ORF">MKW98_031395</name>
</gene>
<dbReference type="EMBL" id="JAJJMB010014022">
    <property type="protein sequence ID" value="KAI3863803.1"/>
    <property type="molecule type" value="Genomic_DNA"/>
</dbReference>
<evidence type="ECO:0000256" key="3">
    <source>
        <dbReference type="ARBA" id="ARBA00022771"/>
    </source>
</evidence>
<keyword evidence="2" id="KW-0479">Metal-binding</keyword>
<dbReference type="AlphaFoldDB" id="A0AAD4S501"/>
<evidence type="ECO:0000256" key="4">
    <source>
        <dbReference type="ARBA" id="ARBA00022833"/>
    </source>
</evidence>
<proteinExistence type="predicted"/>
<dbReference type="GO" id="GO:0009788">
    <property type="term" value="P:negative regulation of abscisic acid-activated signaling pathway"/>
    <property type="evidence" value="ECO:0007669"/>
    <property type="project" value="InterPro"/>
</dbReference>
<dbReference type="PROSITE" id="PS00028">
    <property type="entry name" value="ZINC_FINGER_C2H2_1"/>
    <property type="match status" value="1"/>
</dbReference>
<dbReference type="InterPro" id="IPR036236">
    <property type="entry name" value="Znf_C2H2_sf"/>
</dbReference>
<keyword evidence="4" id="KW-0862">Zinc</keyword>
<comment type="subcellular location">
    <subcellularLocation>
        <location evidence="1">Nucleus</location>
    </subcellularLocation>
</comment>
<feature type="compositionally biased region" description="Low complexity" evidence="7">
    <location>
        <begin position="115"/>
        <end position="127"/>
    </location>
</feature>
<comment type="caution">
    <text evidence="9">The sequence shown here is derived from an EMBL/GenBank/DDBJ whole genome shotgun (WGS) entry which is preliminary data.</text>
</comment>
<dbReference type="InterPro" id="IPR044246">
    <property type="entry name" value="ZFP3-like"/>
</dbReference>
<dbReference type="GO" id="GO:0008270">
    <property type="term" value="F:zinc ion binding"/>
    <property type="evidence" value="ECO:0007669"/>
    <property type="project" value="UniProtKB-KW"/>
</dbReference>
<evidence type="ECO:0000313" key="10">
    <source>
        <dbReference type="Proteomes" id="UP001202328"/>
    </source>
</evidence>
<dbReference type="InterPro" id="IPR013087">
    <property type="entry name" value="Znf_C2H2_type"/>
</dbReference>
<accession>A0AAD4S501</accession>
<sequence length="215" mass="24271">MSFRDYFNNKPHHHSPDDHQASNPMECSWGNQVDSDHKRRKSLEIIEYNKKIQTYTFSCSYCHRKFHSAQALGGHQNAHKRERSATISAALTTFRYNKHRHGNDQQHHRRRSHHTLSSTSSLSLLSSSPLPEGIQIQSAVTQRPASHVLPSFYSRCSSNLCVNHEPYDPLQQPTQLSESAERVNVSEGVSNCAVAGSPLMLPDGETTLLDLSLKL</sequence>
<evidence type="ECO:0000256" key="2">
    <source>
        <dbReference type="ARBA" id="ARBA00022723"/>
    </source>
</evidence>
<keyword evidence="10" id="KW-1185">Reference proteome</keyword>
<feature type="region of interest" description="Disordered" evidence="7">
    <location>
        <begin position="1"/>
        <end position="34"/>
    </location>
</feature>
<keyword evidence="5" id="KW-0539">Nucleus</keyword>
<evidence type="ECO:0000259" key="8">
    <source>
        <dbReference type="PROSITE" id="PS50157"/>
    </source>
</evidence>
<feature type="compositionally biased region" description="Polar residues" evidence="7">
    <location>
        <begin position="21"/>
        <end position="33"/>
    </location>
</feature>
<evidence type="ECO:0000256" key="6">
    <source>
        <dbReference type="PROSITE-ProRule" id="PRU00042"/>
    </source>
</evidence>
<feature type="domain" description="C2H2-type" evidence="8">
    <location>
        <begin position="57"/>
        <end position="84"/>
    </location>
</feature>
<evidence type="ECO:0000313" key="9">
    <source>
        <dbReference type="EMBL" id="KAI3863803.1"/>
    </source>
</evidence>
<feature type="compositionally biased region" description="Basic residues" evidence="7">
    <location>
        <begin position="100"/>
        <end position="114"/>
    </location>
</feature>
<protein>
    <recommendedName>
        <fullName evidence="8">C2H2-type domain-containing protein</fullName>
    </recommendedName>
</protein>
<dbReference type="SUPFAM" id="SSF57667">
    <property type="entry name" value="beta-beta-alpha zinc fingers"/>
    <property type="match status" value="1"/>
</dbReference>
<keyword evidence="3 6" id="KW-0863">Zinc-finger</keyword>
<dbReference type="GO" id="GO:0005634">
    <property type="term" value="C:nucleus"/>
    <property type="evidence" value="ECO:0007669"/>
    <property type="project" value="UniProtKB-SubCell"/>
</dbReference>
<name>A0AAD4S501_9MAGN</name>
<evidence type="ECO:0000256" key="5">
    <source>
        <dbReference type="ARBA" id="ARBA00023242"/>
    </source>
</evidence>
<organism evidence="9 10">
    <name type="scientific">Papaver atlanticum</name>
    <dbReference type="NCBI Taxonomy" id="357466"/>
    <lineage>
        <taxon>Eukaryota</taxon>
        <taxon>Viridiplantae</taxon>
        <taxon>Streptophyta</taxon>
        <taxon>Embryophyta</taxon>
        <taxon>Tracheophyta</taxon>
        <taxon>Spermatophyta</taxon>
        <taxon>Magnoliopsida</taxon>
        <taxon>Ranunculales</taxon>
        <taxon>Papaveraceae</taxon>
        <taxon>Papaveroideae</taxon>
        <taxon>Papaver</taxon>
    </lineage>
</organism>
<feature type="region of interest" description="Disordered" evidence="7">
    <location>
        <begin position="100"/>
        <end position="127"/>
    </location>
</feature>
<evidence type="ECO:0000256" key="7">
    <source>
        <dbReference type="SAM" id="MobiDB-lite"/>
    </source>
</evidence>
<reference evidence="9" key="1">
    <citation type="submission" date="2022-04" db="EMBL/GenBank/DDBJ databases">
        <title>A functionally conserved STORR gene fusion in Papaver species that diverged 16.8 million years ago.</title>
        <authorList>
            <person name="Catania T."/>
        </authorList>
    </citation>
    <scope>NUCLEOTIDE SEQUENCE</scope>
    <source>
        <strain evidence="9">S-188037</strain>
    </source>
</reference>
<dbReference type="Proteomes" id="UP001202328">
    <property type="component" value="Unassembled WGS sequence"/>
</dbReference>
<dbReference type="PROSITE" id="PS50157">
    <property type="entry name" value="ZINC_FINGER_C2H2_2"/>
    <property type="match status" value="1"/>
</dbReference>